<keyword evidence="1" id="KW-0812">Transmembrane</keyword>
<reference evidence="2" key="1">
    <citation type="submission" date="2016-10" db="EMBL/GenBank/DDBJ databases">
        <authorList>
            <person name="de Groot N.N."/>
        </authorList>
    </citation>
    <scope>NUCLEOTIDE SEQUENCE</scope>
</reference>
<evidence type="ECO:0000256" key="1">
    <source>
        <dbReference type="SAM" id="Phobius"/>
    </source>
</evidence>
<dbReference type="AlphaFoldDB" id="A0A1W1CED1"/>
<keyword evidence="1" id="KW-0472">Membrane</keyword>
<proteinExistence type="predicted"/>
<name>A0A1W1CED1_9ZZZZ</name>
<evidence type="ECO:0000313" key="2">
    <source>
        <dbReference type="EMBL" id="SFV64149.1"/>
    </source>
</evidence>
<sequence>MKSNKILIIIILLLIIIILILSLKTEKSSTENIDNKKIEIPKITIPKIIIPQTTDNNKEKELSKVVSALKSIVEEDESSQQNIPTEDDIQNILSNLKALKPVESDIKPSIKKETHIKKKIVINKKSHTQKKIAIKRKKITKKVKYIPRPKKKVIIYKKPLQKEEPITAEEYRKRLAKESEIDKDISSLPMVETIDINKVKKLTTPKPLVKKKTIYIPSNEKKIVGDIPWAKLHNVEERVDGILIKELIN</sequence>
<keyword evidence="1" id="KW-1133">Transmembrane helix</keyword>
<accession>A0A1W1CED1</accession>
<feature type="transmembrane region" description="Helical" evidence="1">
    <location>
        <begin position="6"/>
        <end position="23"/>
    </location>
</feature>
<dbReference type="EMBL" id="FPHE01000130">
    <property type="protein sequence ID" value="SFV64149.1"/>
    <property type="molecule type" value="Genomic_DNA"/>
</dbReference>
<protein>
    <submittedName>
        <fullName evidence="2">Uncharacterized protein</fullName>
    </submittedName>
</protein>
<organism evidence="2">
    <name type="scientific">hydrothermal vent metagenome</name>
    <dbReference type="NCBI Taxonomy" id="652676"/>
    <lineage>
        <taxon>unclassified sequences</taxon>
        <taxon>metagenomes</taxon>
        <taxon>ecological metagenomes</taxon>
    </lineage>
</organism>
<gene>
    <name evidence="2" type="ORF">MNB_SV-12-1430</name>
</gene>